<dbReference type="Gene3D" id="3.30.160.60">
    <property type="entry name" value="Classic Zinc Finger"/>
    <property type="match status" value="1"/>
</dbReference>
<sequence>MHEGETLENIPREWSGGGVSTDLSLAPPSSGGKEPPRVEDGESNSKLRFSARNRSSMGASDELNESRPQVPSFSLQPVEATKPPQAHFTRSSSVQELLTLATLETGPLSPFRRALTFPKNHVPKPYAAASHQPTEQSKRASSPVLSQPSSAVTFDSLAPSFGPRTSFEAGQPQHKERREEPGKVERFGEQSLITRSLQPGSFRRGFEPGGDGRGFEPRGPARGFVPERETIQVLSANVPSGFMGRTAAPAVWDLNSAEQAMEQAAREGASARAGAIALPLKHAHPPAIVMGARAEATAVPLAPAQGSFAARMPVWPGARGASTTGYDLGLGKEGRKRDFGMTVVRPNLVTAAAESAPAASQNPLLEAGSKLFQAGFVSGYEATAAGRARPPSDEARSGEARKLTLCKVVDPRTGFLGPTVDMWAPPVGVPEGAAAQGAPRPPSDPFTRTLPHSGGLFFTGPVATGTPGGATRLEVLAAAAEHATDGNLAGQTLSGGTHRSGEAAGNPQQGGNLFGAFRAYQQRVHGSEETSVRGGVPRLNPVALPSGFRDPQRGAVPLPLPVPVPVPEVVPEGPPGAGQVFRPWHVLPRPFAIPPPLNLEQEMRLAKEGNKRAESSHDSEEQPRKRRTKEGQVAEPTGQVYNCRFCGQAFDRPTALGGHMNCHKEERREEKMRESLETLSSGRPPGRLFVAWGPFHRSDE</sequence>
<evidence type="ECO:0000256" key="1">
    <source>
        <dbReference type="PROSITE-ProRule" id="PRU00042"/>
    </source>
</evidence>
<feature type="region of interest" description="Disordered" evidence="2">
    <location>
        <begin position="606"/>
        <end position="633"/>
    </location>
</feature>
<feature type="region of interest" description="Disordered" evidence="2">
    <location>
        <begin position="122"/>
        <end position="184"/>
    </location>
</feature>
<evidence type="ECO:0000313" key="5">
    <source>
        <dbReference type="Proteomes" id="UP000054558"/>
    </source>
</evidence>
<feature type="region of interest" description="Disordered" evidence="2">
    <location>
        <begin position="199"/>
        <end position="223"/>
    </location>
</feature>
<feature type="compositionally biased region" description="Basic and acidic residues" evidence="2">
    <location>
        <begin position="606"/>
        <end position="623"/>
    </location>
</feature>
<evidence type="ECO:0000256" key="2">
    <source>
        <dbReference type="SAM" id="MobiDB-lite"/>
    </source>
</evidence>
<feature type="compositionally biased region" description="Polar residues" evidence="2">
    <location>
        <begin position="131"/>
        <end position="153"/>
    </location>
</feature>
<keyword evidence="5" id="KW-1185">Reference proteome</keyword>
<reference evidence="4 5" key="1">
    <citation type="journal article" date="2014" name="Nat. Commun.">
        <title>Klebsormidium flaccidum genome reveals primary factors for plant terrestrial adaptation.</title>
        <authorList>
            <person name="Hori K."/>
            <person name="Maruyama F."/>
            <person name="Fujisawa T."/>
            <person name="Togashi T."/>
            <person name="Yamamoto N."/>
            <person name="Seo M."/>
            <person name="Sato S."/>
            <person name="Yamada T."/>
            <person name="Mori H."/>
            <person name="Tajima N."/>
            <person name="Moriyama T."/>
            <person name="Ikeuchi M."/>
            <person name="Watanabe M."/>
            <person name="Wada H."/>
            <person name="Kobayashi K."/>
            <person name="Saito M."/>
            <person name="Masuda T."/>
            <person name="Sasaki-Sekimoto Y."/>
            <person name="Mashiguchi K."/>
            <person name="Awai K."/>
            <person name="Shimojima M."/>
            <person name="Masuda S."/>
            <person name="Iwai M."/>
            <person name="Nobusawa T."/>
            <person name="Narise T."/>
            <person name="Kondo S."/>
            <person name="Saito H."/>
            <person name="Sato R."/>
            <person name="Murakawa M."/>
            <person name="Ihara Y."/>
            <person name="Oshima-Yamada Y."/>
            <person name="Ohtaka K."/>
            <person name="Satoh M."/>
            <person name="Sonobe K."/>
            <person name="Ishii M."/>
            <person name="Ohtani R."/>
            <person name="Kanamori-Sato M."/>
            <person name="Honoki R."/>
            <person name="Miyazaki D."/>
            <person name="Mochizuki H."/>
            <person name="Umetsu J."/>
            <person name="Higashi K."/>
            <person name="Shibata D."/>
            <person name="Kamiya Y."/>
            <person name="Sato N."/>
            <person name="Nakamura Y."/>
            <person name="Tabata S."/>
            <person name="Ida S."/>
            <person name="Kurokawa K."/>
            <person name="Ohta H."/>
        </authorList>
    </citation>
    <scope>NUCLEOTIDE SEQUENCE [LARGE SCALE GENOMIC DNA]</scope>
    <source>
        <strain evidence="4 5">NIES-2285</strain>
    </source>
</reference>
<accession>A0A1Y1HXM1</accession>
<feature type="region of interest" description="Disordered" evidence="2">
    <location>
        <begin position="487"/>
        <end position="513"/>
    </location>
</feature>
<dbReference type="AlphaFoldDB" id="A0A1Y1HXM1"/>
<gene>
    <name evidence="4" type="ORF">KFL_000760160</name>
</gene>
<dbReference type="InterPro" id="IPR013087">
    <property type="entry name" value="Znf_C2H2_type"/>
</dbReference>
<keyword evidence="1" id="KW-0479">Metal-binding</keyword>
<feature type="region of interest" description="Disordered" evidence="2">
    <location>
        <begin position="525"/>
        <end position="550"/>
    </location>
</feature>
<feature type="compositionally biased region" description="Basic and acidic residues" evidence="2">
    <location>
        <begin position="662"/>
        <end position="676"/>
    </location>
</feature>
<name>A0A1Y1HXM1_KLENI</name>
<dbReference type="SUPFAM" id="SSF57667">
    <property type="entry name" value="beta-beta-alpha zinc fingers"/>
    <property type="match status" value="1"/>
</dbReference>
<feature type="domain" description="C2H2-type" evidence="3">
    <location>
        <begin position="641"/>
        <end position="668"/>
    </location>
</feature>
<dbReference type="Proteomes" id="UP000054558">
    <property type="component" value="Unassembled WGS sequence"/>
</dbReference>
<dbReference type="InterPro" id="IPR036236">
    <property type="entry name" value="Znf_C2H2_sf"/>
</dbReference>
<dbReference type="PROSITE" id="PS50157">
    <property type="entry name" value="ZINC_FINGER_C2H2_2"/>
    <property type="match status" value="1"/>
</dbReference>
<feature type="compositionally biased region" description="Basic and acidic residues" evidence="2">
    <location>
        <begin position="34"/>
        <end position="45"/>
    </location>
</feature>
<keyword evidence="1" id="KW-0862">Zinc</keyword>
<proteinExistence type="predicted"/>
<dbReference type="GO" id="GO:0008270">
    <property type="term" value="F:zinc ion binding"/>
    <property type="evidence" value="ECO:0007669"/>
    <property type="project" value="UniProtKB-KW"/>
</dbReference>
<protein>
    <recommendedName>
        <fullName evidence="3">C2H2-type domain-containing protein</fullName>
    </recommendedName>
</protein>
<evidence type="ECO:0000259" key="3">
    <source>
        <dbReference type="PROSITE" id="PS50157"/>
    </source>
</evidence>
<organism evidence="4 5">
    <name type="scientific">Klebsormidium nitens</name>
    <name type="common">Green alga</name>
    <name type="synonym">Ulothrix nitens</name>
    <dbReference type="NCBI Taxonomy" id="105231"/>
    <lineage>
        <taxon>Eukaryota</taxon>
        <taxon>Viridiplantae</taxon>
        <taxon>Streptophyta</taxon>
        <taxon>Klebsormidiophyceae</taxon>
        <taxon>Klebsormidiales</taxon>
        <taxon>Klebsormidiaceae</taxon>
        <taxon>Klebsormidium</taxon>
    </lineage>
</organism>
<feature type="region of interest" description="Disordered" evidence="2">
    <location>
        <begin position="1"/>
        <end position="91"/>
    </location>
</feature>
<feature type="compositionally biased region" description="Polar residues" evidence="2">
    <location>
        <begin position="46"/>
        <end position="58"/>
    </location>
</feature>
<feature type="compositionally biased region" description="Polar residues" evidence="2">
    <location>
        <begin position="66"/>
        <end position="75"/>
    </location>
</feature>
<feature type="region of interest" description="Disordered" evidence="2">
    <location>
        <begin position="656"/>
        <end position="700"/>
    </location>
</feature>
<evidence type="ECO:0000313" key="4">
    <source>
        <dbReference type="EMBL" id="GAQ81287.1"/>
    </source>
</evidence>
<dbReference type="PROSITE" id="PS00028">
    <property type="entry name" value="ZINC_FINGER_C2H2_1"/>
    <property type="match status" value="1"/>
</dbReference>
<dbReference type="EMBL" id="DF237025">
    <property type="protein sequence ID" value="GAQ81287.1"/>
    <property type="molecule type" value="Genomic_DNA"/>
</dbReference>
<feature type="compositionally biased region" description="Basic and acidic residues" evidence="2">
    <location>
        <begin position="173"/>
        <end position="184"/>
    </location>
</feature>
<keyword evidence="1" id="KW-0863">Zinc-finger</keyword>